<sequence>MSAVITWGPPIALAILGVWALKKTIAAGPRVDRLADPRPLPGERVTPPGFTAPPADDQDGEHDIEPRWDERKPGVHVRPWSPGEAP</sequence>
<dbReference type="AlphaFoldDB" id="A0A4R5CC72"/>
<dbReference type="EMBL" id="SMKU01000002">
    <property type="protein sequence ID" value="TDD97571.1"/>
    <property type="molecule type" value="Genomic_DNA"/>
</dbReference>
<keyword evidence="3" id="KW-1185">Reference proteome</keyword>
<protein>
    <submittedName>
        <fullName evidence="2">Uncharacterized protein</fullName>
    </submittedName>
</protein>
<evidence type="ECO:0000313" key="3">
    <source>
        <dbReference type="Proteomes" id="UP000294513"/>
    </source>
</evidence>
<dbReference type="Proteomes" id="UP000294513">
    <property type="component" value="Unassembled WGS sequence"/>
</dbReference>
<feature type="region of interest" description="Disordered" evidence="1">
    <location>
        <begin position="32"/>
        <end position="86"/>
    </location>
</feature>
<accession>A0A4R5CC72</accession>
<dbReference type="RefSeq" id="WP_131888733.1">
    <property type="nucleotide sequence ID" value="NZ_SMKU01000002.1"/>
</dbReference>
<name>A0A4R5CC72_9ACTN</name>
<gene>
    <name evidence="2" type="ORF">E1298_00645</name>
</gene>
<organism evidence="2 3">
    <name type="scientific">Actinomadura rubrisoli</name>
    <dbReference type="NCBI Taxonomy" id="2530368"/>
    <lineage>
        <taxon>Bacteria</taxon>
        <taxon>Bacillati</taxon>
        <taxon>Actinomycetota</taxon>
        <taxon>Actinomycetes</taxon>
        <taxon>Streptosporangiales</taxon>
        <taxon>Thermomonosporaceae</taxon>
        <taxon>Actinomadura</taxon>
    </lineage>
</organism>
<evidence type="ECO:0000313" key="2">
    <source>
        <dbReference type="EMBL" id="TDD97571.1"/>
    </source>
</evidence>
<comment type="caution">
    <text evidence="2">The sequence shown here is derived from an EMBL/GenBank/DDBJ whole genome shotgun (WGS) entry which is preliminary data.</text>
</comment>
<feature type="compositionally biased region" description="Basic and acidic residues" evidence="1">
    <location>
        <begin position="61"/>
        <end position="73"/>
    </location>
</feature>
<reference evidence="2 3" key="1">
    <citation type="submission" date="2019-03" db="EMBL/GenBank/DDBJ databases">
        <title>Draft genome sequences of novel Actinobacteria.</title>
        <authorList>
            <person name="Sahin N."/>
            <person name="Ay H."/>
            <person name="Saygin H."/>
        </authorList>
    </citation>
    <scope>NUCLEOTIDE SEQUENCE [LARGE SCALE GENOMIC DNA]</scope>
    <source>
        <strain evidence="2 3">H3C3</strain>
    </source>
</reference>
<evidence type="ECO:0000256" key="1">
    <source>
        <dbReference type="SAM" id="MobiDB-lite"/>
    </source>
</evidence>
<proteinExistence type="predicted"/>